<keyword evidence="2" id="KW-1185">Reference proteome</keyword>
<dbReference type="EMBL" id="JAPUUL010002621">
    <property type="protein sequence ID" value="KAJ8125009.1"/>
    <property type="molecule type" value="Genomic_DNA"/>
</dbReference>
<organism evidence="1 2">
    <name type="scientific">Lasiodiplodia mahajangana</name>
    <dbReference type="NCBI Taxonomy" id="1108764"/>
    <lineage>
        <taxon>Eukaryota</taxon>
        <taxon>Fungi</taxon>
        <taxon>Dikarya</taxon>
        <taxon>Ascomycota</taxon>
        <taxon>Pezizomycotina</taxon>
        <taxon>Dothideomycetes</taxon>
        <taxon>Dothideomycetes incertae sedis</taxon>
        <taxon>Botryosphaeriales</taxon>
        <taxon>Botryosphaeriaceae</taxon>
        <taxon>Lasiodiplodia</taxon>
    </lineage>
</organism>
<reference evidence="1" key="1">
    <citation type="submission" date="2022-12" db="EMBL/GenBank/DDBJ databases">
        <title>Genome Sequence of Lasiodiplodia mahajangana.</title>
        <authorList>
            <person name="Buettner E."/>
        </authorList>
    </citation>
    <scope>NUCLEOTIDE SEQUENCE</scope>
    <source>
        <strain evidence="1">VT137</strain>
    </source>
</reference>
<evidence type="ECO:0000313" key="2">
    <source>
        <dbReference type="Proteomes" id="UP001153332"/>
    </source>
</evidence>
<evidence type="ECO:0000313" key="1">
    <source>
        <dbReference type="EMBL" id="KAJ8125009.1"/>
    </source>
</evidence>
<proteinExistence type="predicted"/>
<sequence>MLAVKYQLCHLSGTYQTHERFHENLVELCASVFGDAGESLVEGYSSVSDAALGVLHARLLQINNRHLHRAIQVLSHTEGNVGLREAITIAGKVADVVRSLEERDFTIDDVAAALQQSPAAVHHTSSTQNLVRQAVFAFVGCFTGIYTAHLDRKENVFLACQPQQDRDEATTCTHDNILIVDRPHLSMLKALGISIAEPCPEHKHDQISVAYVNAATLNTKIEGQQIKIEWVDNLRAHLEFNEDTRTLLLFRFLSMCALHMLQEPSRSMFDRLWDNYHINVETVTQKNAAFHHEVLLSYRVVFGQTKAARRLFHRREKRLAASPNGFIDPLLVTLCGSKTPLSDIMRAHGISERDGYETHFPCLAQHLLRVQRFVLSHKVTRVRDRWRDRANRAEWTAFWTFLLVGVLSIILSVVQIGLAAAQLGAQLQSNNQNTASKV</sequence>
<name>A0ACC2JC67_9PEZI</name>
<protein>
    <submittedName>
        <fullName evidence="1">Uncharacterized protein</fullName>
    </submittedName>
</protein>
<comment type="caution">
    <text evidence="1">The sequence shown here is derived from an EMBL/GenBank/DDBJ whole genome shotgun (WGS) entry which is preliminary data.</text>
</comment>
<gene>
    <name evidence="1" type="ORF">O1611_g8631</name>
</gene>
<dbReference type="Proteomes" id="UP001153332">
    <property type="component" value="Unassembled WGS sequence"/>
</dbReference>
<accession>A0ACC2JC67</accession>